<dbReference type="AlphaFoldDB" id="A0A4S8W877"/>
<feature type="signal peptide" evidence="1">
    <location>
        <begin position="1"/>
        <end position="16"/>
    </location>
</feature>
<evidence type="ECO:0000313" key="2">
    <source>
        <dbReference type="EMBL" id="THW20615.1"/>
    </source>
</evidence>
<feature type="chain" id="PRO_5020388352" description="Ig-like domain-containing protein" evidence="1">
    <location>
        <begin position="17"/>
        <end position="174"/>
    </location>
</feature>
<protein>
    <recommendedName>
        <fullName evidence="4">Ig-like domain-containing protein</fullName>
    </recommendedName>
</protein>
<keyword evidence="1" id="KW-0732">Signal</keyword>
<comment type="caution">
    <text evidence="2">The sequence shown here is derived from an EMBL/GenBank/DDBJ whole genome shotgun (WGS) entry which is preliminary data.</text>
</comment>
<gene>
    <name evidence="2" type="ORF">D6D24_02186</name>
</gene>
<name>A0A4S8W877_AURPU</name>
<reference evidence="2 3" key="1">
    <citation type="submission" date="2018-10" db="EMBL/GenBank/DDBJ databases">
        <title>Fifty Aureobasidium pullulans genomes reveal a recombining polyextremotolerant generalist.</title>
        <authorList>
            <person name="Gostincar C."/>
            <person name="Turk M."/>
            <person name="Zajc J."/>
            <person name="Gunde-Cimerman N."/>
        </authorList>
    </citation>
    <scope>NUCLEOTIDE SEQUENCE [LARGE SCALE GENOMIC DNA]</scope>
    <source>
        <strain evidence="2 3">EXF-11318</strain>
    </source>
</reference>
<evidence type="ECO:0000256" key="1">
    <source>
        <dbReference type="SAM" id="SignalP"/>
    </source>
</evidence>
<dbReference type="Proteomes" id="UP000308014">
    <property type="component" value="Unassembled WGS sequence"/>
</dbReference>
<evidence type="ECO:0008006" key="4">
    <source>
        <dbReference type="Google" id="ProtNLM"/>
    </source>
</evidence>
<proteinExistence type="predicted"/>
<dbReference type="EMBL" id="QZAJ01000046">
    <property type="protein sequence ID" value="THW20615.1"/>
    <property type="molecule type" value="Genomic_DNA"/>
</dbReference>
<sequence>MQYPFLLLLACNLASALPLYLPAFEYQRPLNPVELPHTAQHSTKHLDRVPRSAELLFTASDDDEMVHVWLPLGSRIYTRDYPVLPLHPTSARISNVLGVSTEVTARHKQQQVTCIISAGNDSSKRRFVALDRGAKLSKMGVTVSFQEGDGMVRFDGPKGMWHLEGREVKSYECF</sequence>
<evidence type="ECO:0000313" key="3">
    <source>
        <dbReference type="Proteomes" id="UP000308014"/>
    </source>
</evidence>
<accession>A0A4S8W877</accession>
<organism evidence="2 3">
    <name type="scientific">Aureobasidium pullulans</name>
    <name type="common">Black yeast</name>
    <name type="synonym">Pullularia pullulans</name>
    <dbReference type="NCBI Taxonomy" id="5580"/>
    <lineage>
        <taxon>Eukaryota</taxon>
        <taxon>Fungi</taxon>
        <taxon>Dikarya</taxon>
        <taxon>Ascomycota</taxon>
        <taxon>Pezizomycotina</taxon>
        <taxon>Dothideomycetes</taxon>
        <taxon>Dothideomycetidae</taxon>
        <taxon>Dothideales</taxon>
        <taxon>Saccotheciaceae</taxon>
        <taxon>Aureobasidium</taxon>
    </lineage>
</organism>